<evidence type="ECO:0000256" key="9">
    <source>
        <dbReference type="PIRSR" id="PIRSR602401-1"/>
    </source>
</evidence>
<dbReference type="Proteomes" id="UP000054097">
    <property type="component" value="Unassembled WGS sequence"/>
</dbReference>
<comment type="pathway">
    <text evidence="2">Secondary metabolite biosynthesis.</text>
</comment>
<evidence type="ECO:0000256" key="11">
    <source>
        <dbReference type="SAM" id="Phobius"/>
    </source>
</evidence>
<reference evidence="12 13" key="1">
    <citation type="submission" date="2014-04" db="EMBL/GenBank/DDBJ databases">
        <authorList>
            <consortium name="DOE Joint Genome Institute"/>
            <person name="Kuo A."/>
            <person name="Zuccaro A."/>
            <person name="Kohler A."/>
            <person name="Nagy L.G."/>
            <person name="Floudas D."/>
            <person name="Copeland A."/>
            <person name="Barry K.W."/>
            <person name="Cichocki N."/>
            <person name="Veneault-Fourrey C."/>
            <person name="LaButti K."/>
            <person name="Lindquist E.A."/>
            <person name="Lipzen A."/>
            <person name="Lundell T."/>
            <person name="Morin E."/>
            <person name="Murat C."/>
            <person name="Sun H."/>
            <person name="Tunlid A."/>
            <person name="Henrissat B."/>
            <person name="Grigoriev I.V."/>
            <person name="Hibbett D.S."/>
            <person name="Martin F."/>
            <person name="Nordberg H.P."/>
            <person name="Cantor M.N."/>
            <person name="Hua S.X."/>
        </authorList>
    </citation>
    <scope>NUCLEOTIDE SEQUENCE [LARGE SCALE GENOMIC DNA]</scope>
    <source>
        <strain evidence="12 13">MAFF 305830</strain>
    </source>
</reference>
<keyword evidence="11" id="KW-1133">Transmembrane helix</keyword>
<keyword evidence="4 9" id="KW-0349">Heme</keyword>
<evidence type="ECO:0000313" key="12">
    <source>
        <dbReference type="EMBL" id="KIM32304.1"/>
    </source>
</evidence>
<evidence type="ECO:0000256" key="5">
    <source>
        <dbReference type="ARBA" id="ARBA00022723"/>
    </source>
</evidence>
<dbReference type="Gene3D" id="1.10.630.10">
    <property type="entry name" value="Cytochrome P450"/>
    <property type="match status" value="3"/>
</dbReference>
<dbReference type="HOGENOM" id="CLU_001570_25_0_1"/>
<gene>
    <name evidence="12" type="ORF">M408DRAFT_326909</name>
</gene>
<dbReference type="OrthoDB" id="1470350at2759"/>
<evidence type="ECO:0000256" key="8">
    <source>
        <dbReference type="ARBA" id="ARBA00023033"/>
    </source>
</evidence>
<dbReference type="InterPro" id="IPR002401">
    <property type="entry name" value="Cyt_P450_E_grp-I"/>
</dbReference>
<keyword evidence="13" id="KW-1185">Reference proteome</keyword>
<evidence type="ECO:0000256" key="3">
    <source>
        <dbReference type="ARBA" id="ARBA00010617"/>
    </source>
</evidence>
<evidence type="ECO:0000256" key="4">
    <source>
        <dbReference type="ARBA" id="ARBA00022617"/>
    </source>
</evidence>
<keyword evidence="11" id="KW-0472">Membrane</keyword>
<evidence type="ECO:0008006" key="14">
    <source>
        <dbReference type="Google" id="ProtNLM"/>
    </source>
</evidence>
<feature type="compositionally biased region" description="Low complexity" evidence="10">
    <location>
        <begin position="393"/>
        <end position="413"/>
    </location>
</feature>
<dbReference type="PRINTS" id="PR00463">
    <property type="entry name" value="EP450I"/>
</dbReference>
<keyword evidence="6" id="KW-0560">Oxidoreductase</keyword>
<keyword evidence="11" id="KW-0812">Transmembrane</keyword>
<protein>
    <recommendedName>
        <fullName evidence="14">Cytochrome P450</fullName>
    </recommendedName>
</protein>
<dbReference type="EMBL" id="KN824280">
    <property type="protein sequence ID" value="KIM32304.1"/>
    <property type="molecule type" value="Genomic_DNA"/>
</dbReference>
<sequence>MHLITAAAAACILIIPSIVILRRYRRAVAMISDFPGLRLIVSPMCSLGLVLPSLPMPLYTYPGFSFPSVLKHEGLFKHFKCDTVSLCGLLDGRAILYTCDVPFLTRMASHVGSTVFPKPIEEYGVLGYFGDNVVIAEGANWRRQRKVTAPAFSSKVFERLWVDMADITREMIQQENWDRRTEDFVPPPSPQFTPEGEYIPAEGEIYFPNVVDITLRMALAAIARTGFGIDFEWRTGESFTNTCQSFGESFYSTTLRVIYTIAHVTLKLILPTSVHTLLLHSLRRDPKPAQSSANGLVGRLHLLAVNIVHGPSQLPQEKMHLQEALHLVAKESTLKLAMASLPSWISKLPIRRLHRMNMAFECLQQELGRMVTQRRKELMNPAEPLSPAPSMNSSESGDSFYSQSSSKSSPVLSDNSDLLSNLVRSAVQTEKAGGVTLTEEEIVGNAYIYLLAGHETTAHSLAWTLALLAAYPEQQEKAYQEIIEGDPSEDTIIRDYPKFRFLLACYYETLRLFPPVQQIPKIAAEDTQIVIERTNEEGEDAFNTFPEDVVDFPRATKTPTLHVTRASISGHRTRPSLSAIKVGGLPLRADSSFGVPSLPCTPATTPPKEYVRLPGDPSTPTRSEFLGPMPFTQLSKDGQPVNAELPFVATDQTRVVIKKDTIIFISPPAVHYNPKYWKDPHQFNPERFLKPYHKGAFIPFGVGTRACLGRKFSEVESVCMLVHLLRNYSVHLPVRPGETVEDVRAQFSKASVRITLTPDKIPLIFRKRNQD</sequence>
<organism evidence="12 13">
    <name type="scientific">Serendipita vermifera MAFF 305830</name>
    <dbReference type="NCBI Taxonomy" id="933852"/>
    <lineage>
        <taxon>Eukaryota</taxon>
        <taxon>Fungi</taxon>
        <taxon>Dikarya</taxon>
        <taxon>Basidiomycota</taxon>
        <taxon>Agaricomycotina</taxon>
        <taxon>Agaricomycetes</taxon>
        <taxon>Sebacinales</taxon>
        <taxon>Serendipitaceae</taxon>
        <taxon>Serendipita</taxon>
    </lineage>
</organism>
<dbReference type="InterPro" id="IPR036396">
    <property type="entry name" value="Cyt_P450_sf"/>
</dbReference>
<evidence type="ECO:0000256" key="7">
    <source>
        <dbReference type="ARBA" id="ARBA00023004"/>
    </source>
</evidence>
<comment type="similarity">
    <text evidence="3">Belongs to the cytochrome P450 family.</text>
</comment>
<dbReference type="InterPro" id="IPR050121">
    <property type="entry name" value="Cytochrome_P450_monoxygenase"/>
</dbReference>
<feature type="transmembrane region" description="Helical" evidence="11">
    <location>
        <begin position="36"/>
        <end position="59"/>
    </location>
</feature>
<feature type="region of interest" description="Disordered" evidence="10">
    <location>
        <begin position="381"/>
        <end position="413"/>
    </location>
</feature>
<dbReference type="AlphaFoldDB" id="A0A0C3BJQ1"/>
<feature type="binding site" description="axial binding residue" evidence="9">
    <location>
        <position position="707"/>
    </location>
    <ligand>
        <name>heme</name>
        <dbReference type="ChEBI" id="CHEBI:30413"/>
    </ligand>
    <ligandPart>
        <name>Fe</name>
        <dbReference type="ChEBI" id="CHEBI:18248"/>
    </ligandPart>
</feature>
<dbReference type="GO" id="GO:0020037">
    <property type="term" value="F:heme binding"/>
    <property type="evidence" value="ECO:0007669"/>
    <property type="project" value="InterPro"/>
</dbReference>
<evidence type="ECO:0000256" key="1">
    <source>
        <dbReference type="ARBA" id="ARBA00001971"/>
    </source>
</evidence>
<name>A0A0C3BJQ1_SERVB</name>
<dbReference type="PRINTS" id="PR00385">
    <property type="entry name" value="P450"/>
</dbReference>
<dbReference type="GO" id="GO:0016705">
    <property type="term" value="F:oxidoreductase activity, acting on paired donors, with incorporation or reduction of molecular oxygen"/>
    <property type="evidence" value="ECO:0007669"/>
    <property type="project" value="InterPro"/>
</dbReference>
<dbReference type="SUPFAM" id="SSF48264">
    <property type="entry name" value="Cytochrome P450"/>
    <property type="match status" value="2"/>
</dbReference>
<reference evidence="13" key="2">
    <citation type="submission" date="2015-01" db="EMBL/GenBank/DDBJ databases">
        <title>Evolutionary Origins and Diversification of the Mycorrhizal Mutualists.</title>
        <authorList>
            <consortium name="DOE Joint Genome Institute"/>
            <consortium name="Mycorrhizal Genomics Consortium"/>
            <person name="Kohler A."/>
            <person name="Kuo A."/>
            <person name="Nagy L.G."/>
            <person name="Floudas D."/>
            <person name="Copeland A."/>
            <person name="Barry K.W."/>
            <person name="Cichocki N."/>
            <person name="Veneault-Fourrey C."/>
            <person name="LaButti K."/>
            <person name="Lindquist E.A."/>
            <person name="Lipzen A."/>
            <person name="Lundell T."/>
            <person name="Morin E."/>
            <person name="Murat C."/>
            <person name="Riley R."/>
            <person name="Ohm R."/>
            <person name="Sun H."/>
            <person name="Tunlid A."/>
            <person name="Henrissat B."/>
            <person name="Grigoriev I.V."/>
            <person name="Hibbett D.S."/>
            <person name="Martin F."/>
        </authorList>
    </citation>
    <scope>NUCLEOTIDE SEQUENCE [LARGE SCALE GENOMIC DNA]</scope>
    <source>
        <strain evidence="13">MAFF 305830</strain>
    </source>
</reference>
<keyword evidence="5 9" id="KW-0479">Metal-binding</keyword>
<keyword evidence="8" id="KW-0503">Monooxygenase</keyword>
<dbReference type="PROSITE" id="PS00086">
    <property type="entry name" value="CYTOCHROME_P450"/>
    <property type="match status" value="1"/>
</dbReference>
<dbReference type="PANTHER" id="PTHR24305:SF166">
    <property type="entry name" value="CYTOCHROME P450 12A4, MITOCHONDRIAL-RELATED"/>
    <property type="match status" value="1"/>
</dbReference>
<feature type="transmembrane region" description="Helical" evidence="11">
    <location>
        <begin position="6"/>
        <end position="24"/>
    </location>
</feature>
<dbReference type="Pfam" id="PF00067">
    <property type="entry name" value="p450"/>
    <property type="match status" value="2"/>
</dbReference>
<evidence type="ECO:0000256" key="10">
    <source>
        <dbReference type="SAM" id="MobiDB-lite"/>
    </source>
</evidence>
<keyword evidence="7 9" id="KW-0408">Iron</keyword>
<dbReference type="STRING" id="933852.A0A0C3BJQ1"/>
<dbReference type="GO" id="GO:0005506">
    <property type="term" value="F:iron ion binding"/>
    <property type="evidence" value="ECO:0007669"/>
    <property type="project" value="InterPro"/>
</dbReference>
<evidence type="ECO:0000313" key="13">
    <source>
        <dbReference type="Proteomes" id="UP000054097"/>
    </source>
</evidence>
<evidence type="ECO:0000256" key="2">
    <source>
        <dbReference type="ARBA" id="ARBA00005179"/>
    </source>
</evidence>
<accession>A0A0C3BJQ1</accession>
<comment type="cofactor">
    <cofactor evidence="1 9">
        <name>heme</name>
        <dbReference type="ChEBI" id="CHEBI:30413"/>
    </cofactor>
</comment>
<dbReference type="InterPro" id="IPR001128">
    <property type="entry name" value="Cyt_P450"/>
</dbReference>
<dbReference type="InterPro" id="IPR017972">
    <property type="entry name" value="Cyt_P450_CS"/>
</dbReference>
<dbReference type="GO" id="GO:0004497">
    <property type="term" value="F:monooxygenase activity"/>
    <property type="evidence" value="ECO:0007669"/>
    <property type="project" value="UniProtKB-KW"/>
</dbReference>
<evidence type="ECO:0000256" key="6">
    <source>
        <dbReference type="ARBA" id="ARBA00023002"/>
    </source>
</evidence>
<dbReference type="PANTHER" id="PTHR24305">
    <property type="entry name" value="CYTOCHROME P450"/>
    <property type="match status" value="1"/>
</dbReference>
<proteinExistence type="inferred from homology"/>